<dbReference type="SUPFAM" id="SSF52743">
    <property type="entry name" value="Subtilisin-like"/>
    <property type="match status" value="1"/>
</dbReference>
<name>A0A931YCZ5_9BACT</name>
<dbReference type="InterPro" id="IPR023828">
    <property type="entry name" value="Peptidase_S8_Ser-AS"/>
</dbReference>
<evidence type="ECO:0000256" key="7">
    <source>
        <dbReference type="SAM" id="SignalP"/>
    </source>
</evidence>
<evidence type="ECO:0000256" key="4">
    <source>
        <dbReference type="ARBA" id="ARBA00022825"/>
    </source>
</evidence>
<feature type="active site" description="Charge relay system" evidence="5">
    <location>
        <position position="165"/>
    </location>
</feature>
<comment type="similarity">
    <text evidence="1 5 6">Belongs to the peptidase S8 family.</text>
</comment>
<dbReference type="Proteomes" id="UP000709672">
    <property type="component" value="Unassembled WGS sequence"/>
</dbReference>
<dbReference type="PROSITE" id="PS00136">
    <property type="entry name" value="SUBTILASE_ASP"/>
    <property type="match status" value="1"/>
</dbReference>
<dbReference type="AlphaFoldDB" id="A0A931YCZ5"/>
<dbReference type="InterPro" id="IPR023827">
    <property type="entry name" value="Peptidase_S8_Asp-AS"/>
</dbReference>
<dbReference type="EMBL" id="JACPHQ010000001">
    <property type="protein sequence ID" value="MBI2465611.1"/>
    <property type="molecule type" value="Genomic_DNA"/>
</dbReference>
<gene>
    <name evidence="9" type="ORF">HYV66_00015</name>
</gene>
<evidence type="ECO:0000313" key="9">
    <source>
        <dbReference type="EMBL" id="MBI2465611.1"/>
    </source>
</evidence>
<evidence type="ECO:0000256" key="3">
    <source>
        <dbReference type="ARBA" id="ARBA00022801"/>
    </source>
</evidence>
<evidence type="ECO:0000256" key="5">
    <source>
        <dbReference type="PROSITE-ProRule" id="PRU01240"/>
    </source>
</evidence>
<feature type="signal peptide" evidence="7">
    <location>
        <begin position="1"/>
        <end position="28"/>
    </location>
</feature>
<dbReference type="PANTHER" id="PTHR43399">
    <property type="entry name" value="SUBTILISIN-RELATED"/>
    <property type="match status" value="1"/>
</dbReference>
<keyword evidence="4 5" id="KW-0720">Serine protease</keyword>
<evidence type="ECO:0000256" key="1">
    <source>
        <dbReference type="ARBA" id="ARBA00011073"/>
    </source>
</evidence>
<dbReference type="PROSITE" id="PS51892">
    <property type="entry name" value="SUBTILASE"/>
    <property type="match status" value="1"/>
</dbReference>
<keyword evidence="2 5" id="KW-0645">Protease</keyword>
<organism evidence="9 10">
    <name type="scientific">Candidatus Sungiibacteriota bacterium</name>
    <dbReference type="NCBI Taxonomy" id="2750080"/>
    <lineage>
        <taxon>Bacteria</taxon>
        <taxon>Candidatus Sungiibacteriota</taxon>
    </lineage>
</organism>
<evidence type="ECO:0000259" key="8">
    <source>
        <dbReference type="Pfam" id="PF00082"/>
    </source>
</evidence>
<dbReference type="GO" id="GO:0004252">
    <property type="term" value="F:serine-type endopeptidase activity"/>
    <property type="evidence" value="ECO:0007669"/>
    <property type="project" value="UniProtKB-UniRule"/>
</dbReference>
<dbReference type="GO" id="GO:0006508">
    <property type="term" value="P:proteolysis"/>
    <property type="evidence" value="ECO:0007669"/>
    <property type="project" value="UniProtKB-KW"/>
</dbReference>
<feature type="active site" description="Charge relay system" evidence="5">
    <location>
        <position position="368"/>
    </location>
</feature>
<dbReference type="PRINTS" id="PR00723">
    <property type="entry name" value="SUBTILISIN"/>
</dbReference>
<reference evidence="9" key="1">
    <citation type="submission" date="2020-07" db="EMBL/GenBank/DDBJ databases">
        <title>Huge and variable diversity of episymbiotic CPR bacteria and DPANN archaea in groundwater ecosystems.</title>
        <authorList>
            <person name="He C.Y."/>
            <person name="Keren R."/>
            <person name="Whittaker M."/>
            <person name="Farag I.F."/>
            <person name="Doudna J."/>
            <person name="Cate J.H.D."/>
            <person name="Banfield J.F."/>
        </authorList>
    </citation>
    <scope>NUCLEOTIDE SEQUENCE</scope>
    <source>
        <strain evidence="9">NC_groundwater_418_Ag_B-0.1um_45_10</strain>
    </source>
</reference>
<dbReference type="Pfam" id="PF00082">
    <property type="entry name" value="Peptidase_S8"/>
    <property type="match status" value="1"/>
</dbReference>
<evidence type="ECO:0000256" key="6">
    <source>
        <dbReference type="RuleBase" id="RU003355"/>
    </source>
</evidence>
<evidence type="ECO:0000313" key="10">
    <source>
        <dbReference type="Proteomes" id="UP000709672"/>
    </source>
</evidence>
<sequence length="422" mass="44992">MYKKPQLRFFVVLAAVFVIFLVSSQLAAAAKNSTEGGRYFIASKSYIVRSLFGVQHEFEKGFTADLTTGEVWTLEKIFKIGVVPVPIYTVSAITIPEPSPTDAGASIITEAVNVLQEDILKDALKIKTRTVFPHDAVPWGVKKIYNNESIKTTLGGKGVAVAVLDTGVNISHLDLAARIKDCKDFTRGPVPRSACEDKHGHGTHVAGIIAADGGGDGQGIWGVASEADLLVYKVCRNDGTCWADDVASALSYATQNGANIISLSLGGNAENFLMREAIDESLVKNVLVVAASGNDGPERGTIDWPAGYANVVAVGAIAENELVPDWSSRGVNDGDYIIENREVEFGAPGVNVESTWFDGSYRYLSGTSMAAPHISGLAARIWNGSATSTRVLISGRSRDIWALGDDTATGFGLPTYPKFTDN</sequence>
<feature type="chain" id="PRO_5037577565" evidence="7">
    <location>
        <begin position="29"/>
        <end position="422"/>
    </location>
</feature>
<dbReference type="PROSITE" id="PS00137">
    <property type="entry name" value="SUBTILASE_HIS"/>
    <property type="match status" value="1"/>
</dbReference>
<dbReference type="InterPro" id="IPR051048">
    <property type="entry name" value="Peptidase_S8/S53_subtilisin"/>
</dbReference>
<keyword evidence="7" id="KW-0732">Signal</keyword>
<dbReference type="InterPro" id="IPR022398">
    <property type="entry name" value="Peptidase_S8_His-AS"/>
</dbReference>
<evidence type="ECO:0000256" key="2">
    <source>
        <dbReference type="ARBA" id="ARBA00022670"/>
    </source>
</evidence>
<proteinExistence type="inferred from homology"/>
<dbReference type="InterPro" id="IPR015500">
    <property type="entry name" value="Peptidase_S8_subtilisin-rel"/>
</dbReference>
<dbReference type="InterPro" id="IPR036852">
    <property type="entry name" value="Peptidase_S8/S53_dom_sf"/>
</dbReference>
<feature type="active site" description="Charge relay system" evidence="5">
    <location>
        <position position="201"/>
    </location>
</feature>
<feature type="domain" description="Peptidase S8/S53" evidence="8">
    <location>
        <begin position="156"/>
        <end position="385"/>
    </location>
</feature>
<comment type="caution">
    <text evidence="9">The sequence shown here is derived from an EMBL/GenBank/DDBJ whole genome shotgun (WGS) entry which is preliminary data.</text>
</comment>
<protein>
    <submittedName>
        <fullName evidence="9">S8 family serine peptidase</fullName>
    </submittedName>
</protein>
<keyword evidence="3 5" id="KW-0378">Hydrolase</keyword>
<dbReference type="PANTHER" id="PTHR43399:SF4">
    <property type="entry name" value="CELL WALL-ASSOCIATED PROTEASE"/>
    <property type="match status" value="1"/>
</dbReference>
<dbReference type="InterPro" id="IPR000209">
    <property type="entry name" value="Peptidase_S8/S53_dom"/>
</dbReference>
<accession>A0A931YCZ5</accession>
<dbReference type="Gene3D" id="3.40.50.200">
    <property type="entry name" value="Peptidase S8/S53 domain"/>
    <property type="match status" value="1"/>
</dbReference>
<dbReference type="PROSITE" id="PS00138">
    <property type="entry name" value="SUBTILASE_SER"/>
    <property type="match status" value="1"/>
</dbReference>